<dbReference type="GO" id="GO:0071567">
    <property type="term" value="F:deUFMylase activity"/>
    <property type="evidence" value="ECO:0007669"/>
    <property type="project" value="TreeGrafter"/>
</dbReference>
<keyword evidence="1" id="KW-0378">Hydrolase</keyword>
<evidence type="ECO:0000313" key="5">
    <source>
        <dbReference type="Proteomes" id="UP001438707"/>
    </source>
</evidence>
<evidence type="ECO:0000313" key="4">
    <source>
        <dbReference type="EMBL" id="KAK9827920.1"/>
    </source>
</evidence>
<evidence type="ECO:0000256" key="2">
    <source>
        <dbReference type="SAM" id="MobiDB-lite"/>
    </source>
</evidence>
<evidence type="ECO:0000259" key="3">
    <source>
        <dbReference type="Pfam" id="PF07910"/>
    </source>
</evidence>
<dbReference type="AlphaFoldDB" id="A0AAW1R329"/>
<dbReference type="EMBL" id="JALJOS010000017">
    <property type="protein sequence ID" value="KAK9827920.1"/>
    <property type="molecule type" value="Genomic_DNA"/>
</dbReference>
<dbReference type="Proteomes" id="UP001438707">
    <property type="component" value="Unassembled WGS sequence"/>
</dbReference>
<feature type="region of interest" description="Disordered" evidence="2">
    <location>
        <begin position="349"/>
        <end position="379"/>
    </location>
</feature>
<dbReference type="Pfam" id="PF07910">
    <property type="entry name" value="Peptidase_C78"/>
    <property type="match status" value="1"/>
</dbReference>
<feature type="domain" description="UFSP1/2/DUB catalytic" evidence="3">
    <location>
        <begin position="446"/>
        <end position="584"/>
    </location>
</feature>
<dbReference type="PANTHER" id="PTHR48153:SF2">
    <property type="entry name" value="UFM1-SPECIFIC PROTEASE 2"/>
    <property type="match status" value="1"/>
</dbReference>
<keyword evidence="5" id="KW-1185">Reference proteome</keyword>
<sequence>MGVEVVPGLEACLRRLATDKSSSHQQQRGSLLCARNADTYQLLHAFSTAASQRQRESGAFPLHAAGASVLLPAGVTASGIWACTEERTEATAVALADKSRQDVLVALVPPAAEGEDISYWVVSPLGQTAFLQQVPGMATGAAAEDAAAWIAQRFVAARCSLPLSLHLLRPPASGSQAKSFSRPQVEAAFEQLEQQLRLEEACWVACPHDSSPHLLSAEPSTQDSAAEHDCGALLGPPSDPTAVQLMQESVQHVPPGAQPPPAPSLHYEPWPGGRQEVMTIPLSLDILALTPRSMPASQLGPGMLQTALLAQLSSMKTLLMASPARPHSAFHFQPPGWAVPITVIYPLPHTGTGSDKQPVKGSATQQSRSSSSNETHPEAQLAMTRTQLHSCLGLPGERPLLRTCNAAFTLGQKELDARLEAGGVGGPRLRDVHQGIKPSGIAGGSVHLVQGSYDYHHYMQDKFDDSSWGCAYRSLQTLWSWYIRQGYTSDPVPSHRDVQQTLVDLDDKPHSFVGSKQWVGAIELGYILDELLGVTAKVINVSSGLDLPGKARELALHFDSVGSPIMIGGGVLAYTLMGIDWSSTVTATQYTHAMALVSKTNAGGRS</sequence>
<dbReference type="InterPro" id="IPR012462">
    <property type="entry name" value="UFSP1/2_DUB_cat"/>
</dbReference>
<dbReference type="PANTHER" id="PTHR48153">
    <property type="entry name" value="UFM1-SPECIFIC PROTEASE 2"/>
    <property type="match status" value="1"/>
</dbReference>
<accession>A0AAW1R329</accession>
<name>A0AAW1R329_9CHLO</name>
<organism evidence="4 5">
    <name type="scientific">Apatococcus lobatus</name>
    <dbReference type="NCBI Taxonomy" id="904363"/>
    <lineage>
        <taxon>Eukaryota</taxon>
        <taxon>Viridiplantae</taxon>
        <taxon>Chlorophyta</taxon>
        <taxon>core chlorophytes</taxon>
        <taxon>Trebouxiophyceae</taxon>
        <taxon>Chlorellales</taxon>
        <taxon>Chlorellaceae</taxon>
        <taxon>Apatococcus</taxon>
    </lineage>
</organism>
<comment type="caution">
    <text evidence="4">The sequence shown here is derived from an EMBL/GenBank/DDBJ whole genome shotgun (WGS) entry which is preliminary data.</text>
</comment>
<gene>
    <name evidence="4" type="ORF">WJX74_009315</name>
</gene>
<dbReference type="Gene3D" id="3.90.70.130">
    <property type="match status" value="1"/>
</dbReference>
<proteinExistence type="predicted"/>
<protein>
    <recommendedName>
        <fullName evidence="3">UFSP1/2/DUB catalytic domain-containing protein</fullName>
    </recommendedName>
</protein>
<reference evidence="4 5" key="1">
    <citation type="journal article" date="2024" name="Nat. Commun.">
        <title>Phylogenomics reveals the evolutionary origins of lichenization in chlorophyte algae.</title>
        <authorList>
            <person name="Puginier C."/>
            <person name="Libourel C."/>
            <person name="Otte J."/>
            <person name="Skaloud P."/>
            <person name="Haon M."/>
            <person name="Grisel S."/>
            <person name="Petersen M."/>
            <person name="Berrin J.G."/>
            <person name="Delaux P.M."/>
            <person name="Dal Grande F."/>
            <person name="Keller J."/>
        </authorList>
    </citation>
    <scope>NUCLEOTIDE SEQUENCE [LARGE SCALE GENOMIC DNA]</scope>
    <source>
        <strain evidence="4 5">SAG 2145</strain>
    </source>
</reference>
<evidence type="ECO:0000256" key="1">
    <source>
        <dbReference type="ARBA" id="ARBA00022801"/>
    </source>
</evidence>